<name>A0A947GMC2_9CYAN</name>
<dbReference type="EMBL" id="JADOES010000051">
    <property type="protein sequence ID" value="MBT9317577.1"/>
    <property type="molecule type" value="Genomic_DNA"/>
</dbReference>
<evidence type="ECO:0000259" key="2">
    <source>
        <dbReference type="PROSITE" id="PS50164"/>
    </source>
</evidence>
<dbReference type="Gene3D" id="3.40.1440.10">
    <property type="entry name" value="GIY-YIG endonuclease"/>
    <property type="match status" value="1"/>
</dbReference>
<reference evidence="3" key="1">
    <citation type="submission" date="2020-11" db="EMBL/GenBank/DDBJ databases">
        <authorList>
            <person name="Konstantinou D."/>
            <person name="Gkelis S."/>
            <person name="Popin R."/>
            <person name="Fewer D."/>
            <person name="Sivonen K."/>
        </authorList>
    </citation>
    <scope>NUCLEOTIDE SEQUENCE</scope>
    <source>
        <strain evidence="3">TAU-MAC 1115</strain>
    </source>
</reference>
<evidence type="ECO:0000313" key="4">
    <source>
        <dbReference type="Proteomes" id="UP000717364"/>
    </source>
</evidence>
<dbReference type="PROSITE" id="PS50164">
    <property type="entry name" value="GIY_YIG"/>
    <property type="match status" value="1"/>
</dbReference>
<keyword evidence="4" id="KW-1185">Reference proteome</keyword>
<keyword evidence="1" id="KW-1133">Transmembrane helix</keyword>
<keyword evidence="1" id="KW-0812">Transmembrane</keyword>
<keyword evidence="1" id="KW-0472">Membrane</keyword>
<protein>
    <submittedName>
        <fullName evidence="3">GIY-YIG nuclease family protein</fullName>
    </submittedName>
</protein>
<dbReference type="InterPro" id="IPR035901">
    <property type="entry name" value="GIY-YIG_endonuc_sf"/>
</dbReference>
<dbReference type="RefSeq" id="WP_215610640.1">
    <property type="nucleotide sequence ID" value="NZ_JADOES010000051.1"/>
</dbReference>
<proteinExistence type="predicted"/>
<sequence>MRNAYHPRRWASVLLEDRSQLPRKSGVYAVIKYRKIYYIGVSTNLNQRWRGKSHHRFLQAEQLRRPSLRYLLVPKAQARALEKVLISKYSPPWNYSKVPVPMRRQVHGWRRALGVATGLLVLFILSRSLVLGLIAITVAIALFR</sequence>
<organism evidence="3 4">
    <name type="scientific">Leptothoe spongobia TAU-MAC 1115</name>
    <dbReference type="NCBI Taxonomy" id="1967444"/>
    <lineage>
        <taxon>Bacteria</taxon>
        <taxon>Bacillati</taxon>
        <taxon>Cyanobacteriota</taxon>
        <taxon>Cyanophyceae</taxon>
        <taxon>Nodosilineales</taxon>
        <taxon>Cymatolegaceae</taxon>
        <taxon>Leptothoe</taxon>
        <taxon>Leptothoe spongobia</taxon>
    </lineage>
</organism>
<dbReference type="Proteomes" id="UP000717364">
    <property type="component" value="Unassembled WGS sequence"/>
</dbReference>
<evidence type="ECO:0000256" key="1">
    <source>
        <dbReference type="SAM" id="Phobius"/>
    </source>
</evidence>
<dbReference type="SMART" id="SM00465">
    <property type="entry name" value="GIYc"/>
    <property type="match status" value="1"/>
</dbReference>
<feature type="domain" description="GIY-YIG" evidence="2">
    <location>
        <begin position="23"/>
        <end position="95"/>
    </location>
</feature>
<dbReference type="SUPFAM" id="SSF82771">
    <property type="entry name" value="GIY-YIG endonuclease"/>
    <property type="match status" value="1"/>
</dbReference>
<gene>
    <name evidence="3" type="ORF">IXB50_19315</name>
</gene>
<dbReference type="InterPro" id="IPR000305">
    <property type="entry name" value="GIY-YIG_endonuc"/>
</dbReference>
<evidence type="ECO:0000313" key="3">
    <source>
        <dbReference type="EMBL" id="MBT9317577.1"/>
    </source>
</evidence>
<reference evidence="3" key="2">
    <citation type="journal article" date="2021" name="Mar. Drugs">
        <title>Genome Reduction and Secondary Metabolism of the Marine Sponge-Associated Cyanobacterium Leptothoe.</title>
        <authorList>
            <person name="Konstantinou D."/>
            <person name="Popin R.V."/>
            <person name="Fewer D.P."/>
            <person name="Sivonen K."/>
            <person name="Gkelis S."/>
        </authorList>
    </citation>
    <scope>NUCLEOTIDE SEQUENCE</scope>
    <source>
        <strain evidence="3">TAU-MAC 1115</strain>
    </source>
</reference>
<feature type="transmembrane region" description="Helical" evidence="1">
    <location>
        <begin position="112"/>
        <end position="143"/>
    </location>
</feature>
<comment type="caution">
    <text evidence="3">The sequence shown here is derived from an EMBL/GenBank/DDBJ whole genome shotgun (WGS) entry which is preliminary data.</text>
</comment>
<accession>A0A947GMC2</accession>
<dbReference type="AlphaFoldDB" id="A0A947GMC2"/>